<name>A0AAV0X1Y9_9HEMI</name>
<dbReference type="Proteomes" id="UP001160148">
    <property type="component" value="Unassembled WGS sequence"/>
</dbReference>
<dbReference type="InterPro" id="IPR038765">
    <property type="entry name" value="Papain-like_cys_pep_sf"/>
</dbReference>
<dbReference type="AlphaFoldDB" id="A0AAV0X1Y9"/>
<evidence type="ECO:0008006" key="4">
    <source>
        <dbReference type="Google" id="ProtNLM"/>
    </source>
</evidence>
<dbReference type="SUPFAM" id="SSF54001">
    <property type="entry name" value="Cysteine proteinases"/>
    <property type="match status" value="1"/>
</dbReference>
<feature type="region of interest" description="Disordered" evidence="1">
    <location>
        <begin position="85"/>
        <end position="108"/>
    </location>
</feature>
<comment type="caution">
    <text evidence="2">The sequence shown here is derived from an EMBL/GenBank/DDBJ whole genome shotgun (WGS) entry which is preliminary data.</text>
</comment>
<gene>
    <name evidence="2" type="ORF">MEUPH1_LOCUS17501</name>
</gene>
<evidence type="ECO:0000313" key="3">
    <source>
        <dbReference type="Proteomes" id="UP001160148"/>
    </source>
</evidence>
<evidence type="ECO:0000256" key="1">
    <source>
        <dbReference type="SAM" id="MobiDB-lite"/>
    </source>
</evidence>
<accession>A0AAV0X1Y9</accession>
<sequence>MVGRKPAIEPREVVAAVMQFKERVVMNDDDDNRSIVVATNPVWYEISCYLNGRMNGAALHTFVYRNAHGIKDSLGFISGQNKKNSLMTEENSSHDDDDSSEGNSDTSITLPSKKIVLTFSPEEWKSVEPEEVRYKNNDKRSTQSSRVYHVLPKNTWTPLLAEHFWEHTQLPCCLSFRRARVHPYGNFYIKIVGKCTVCDSYFEGIVHERPPTTARVLMECSYTGNFDEVHKAKKRRMIGPAQSKAITAMINDGRSSESFRETEAARLMKIGGNNPSIIPTGNALRLLKSRKIASEKRNKDALTAIALMKKENEYKDIIRNVGCDPFFIYYYNKEQIHMYREYSKSVTHPQIIIDATGSVVKNFMKFGLEKTKTLFLYEAVVYDKAKNHSFTVTNMISESHNTISISNWLANWMASNVPQPMQTVCDQSLALLSAIVKTFTQYSSLKIYIEVCADIITNRLPRDSRWLPQCYVRLDIAHFMKLACQWPSLKSLNRKVREIILRTIGRLVKCQDLQEVYSLLLSVFISITNESNGLVKNTAVETSCERHNRRLMEIVSTGIIELDEQLDELIDYSGTGSDTHDMLEEQFCHFEGLEEHNPFQKWAEKVFIESEQHKQEGTGINPLYAPEIVPHLIKMMKLLPLWSGIMIPIFGFGDVICSSAAVESSFNKLKNITFKHISLPTDIESFLEIHLLSLRGSSLLKSAEVFATDIRNDAETENPVIQNKNYNLNMSNCPLCKSGSFPSKNGAHKCSVCKIPVHALSECSAHLPNEDDIRLCYSCLEINEKSKENNATDNWCRRSKKQLKSASYIIPNPHLRHVNIGNSRNLRNLPLLKNGSRADELKACVLKSQNTNVILSNTCAFDSIASMIMVSFCDSQNYSSGLLKNKTKFVEFISELVKNGITSHTYSERAELIITSLNPNRETMEYNTTLLICDTTPKSVFKYMLSEFPSLKETSKCSNEKCEKYQEKCQDRCFVTFTTTSGQVDDLQELVSNGMKTEEFICNHQINEPENIPCAFLRKTSCEVSPLHVLIEILYWKGENMQQSSEAAPHIKVKLCDIPEVIILNGISYDLRGVLNYRPGKSFLRSSIGHYTTYARRSGGNWELYDDLKKKPMPISQNTTASCELLFYSV</sequence>
<evidence type="ECO:0000313" key="2">
    <source>
        <dbReference type="EMBL" id="CAI6362434.1"/>
    </source>
</evidence>
<reference evidence="2 3" key="1">
    <citation type="submission" date="2023-01" db="EMBL/GenBank/DDBJ databases">
        <authorList>
            <person name="Whitehead M."/>
        </authorList>
    </citation>
    <scope>NUCLEOTIDE SEQUENCE [LARGE SCALE GENOMIC DNA]</scope>
</reference>
<organism evidence="2 3">
    <name type="scientific">Macrosiphum euphorbiae</name>
    <name type="common">potato aphid</name>
    <dbReference type="NCBI Taxonomy" id="13131"/>
    <lineage>
        <taxon>Eukaryota</taxon>
        <taxon>Metazoa</taxon>
        <taxon>Ecdysozoa</taxon>
        <taxon>Arthropoda</taxon>
        <taxon>Hexapoda</taxon>
        <taxon>Insecta</taxon>
        <taxon>Pterygota</taxon>
        <taxon>Neoptera</taxon>
        <taxon>Paraneoptera</taxon>
        <taxon>Hemiptera</taxon>
        <taxon>Sternorrhyncha</taxon>
        <taxon>Aphidomorpha</taxon>
        <taxon>Aphidoidea</taxon>
        <taxon>Aphididae</taxon>
        <taxon>Macrosiphini</taxon>
        <taxon>Macrosiphum</taxon>
    </lineage>
</organism>
<keyword evidence="3" id="KW-1185">Reference proteome</keyword>
<proteinExistence type="predicted"/>
<protein>
    <recommendedName>
        <fullName evidence="4">USP domain-containing protein</fullName>
    </recommendedName>
</protein>
<dbReference type="EMBL" id="CARXXK010000003">
    <property type="protein sequence ID" value="CAI6362434.1"/>
    <property type="molecule type" value="Genomic_DNA"/>
</dbReference>